<organism evidence="2 3">
    <name type="scientific">Taxus chinensis</name>
    <name type="common">Chinese yew</name>
    <name type="synonym">Taxus wallichiana var. chinensis</name>
    <dbReference type="NCBI Taxonomy" id="29808"/>
    <lineage>
        <taxon>Eukaryota</taxon>
        <taxon>Viridiplantae</taxon>
        <taxon>Streptophyta</taxon>
        <taxon>Embryophyta</taxon>
        <taxon>Tracheophyta</taxon>
        <taxon>Spermatophyta</taxon>
        <taxon>Pinopsida</taxon>
        <taxon>Pinidae</taxon>
        <taxon>Conifers II</taxon>
        <taxon>Cupressales</taxon>
        <taxon>Taxaceae</taxon>
        <taxon>Taxus</taxon>
    </lineage>
</organism>
<feature type="non-terminal residue" evidence="2">
    <location>
        <position position="1"/>
    </location>
</feature>
<keyword evidence="3" id="KW-1185">Reference proteome</keyword>
<dbReference type="AlphaFoldDB" id="A0AA38FLA0"/>
<feature type="compositionally biased region" description="Polar residues" evidence="1">
    <location>
        <begin position="23"/>
        <end position="47"/>
    </location>
</feature>
<protein>
    <submittedName>
        <fullName evidence="2">Uncharacterized protein</fullName>
    </submittedName>
</protein>
<reference evidence="2 3" key="1">
    <citation type="journal article" date="2021" name="Nat. Plants">
        <title>The Taxus genome provides insights into paclitaxel biosynthesis.</title>
        <authorList>
            <person name="Xiong X."/>
            <person name="Gou J."/>
            <person name="Liao Q."/>
            <person name="Li Y."/>
            <person name="Zhou Q."/>
            <person name="Bi G."/>
            <person name="Li C."/>
            <person name="Du R."/>
            <person name="Wang X."/>
            <person name="Sun T."/>
            <person name="Guo L."/>
            <person name="Liang H."/>
            <person name="Lu P."/>
            <person name="Wu Y."/>
            <person name="Zhang Z."/>
            <person name="Ro D.K."/>
            <person name="Shang Y."/>
            <person name="Huang S."/>
            <person name="Yan J."/>
        </authorList>
    </citation>
    <scope>NUCLEOTIDE SEQUENCE [LARGE SCALE GENOMIC DNA]</scope>
    <source>
        <strain evidence="2">Ta-2019</strain>
    </source>
</reference>
<accession>A0AA38FLA0</accession>
<dbReference type="Proteomes" id="UP000824469">
    <property type="component" value="Unassembled WGS sequence"/>
</dbReference>
<feature type="region of interest" description="Disordered" evidence="1">
    <location>
        <begin position="1"/>
        <end position="71"/>
    </location>
</feature>
<feature type="compositionally biased region" description="Polar residues" evidence="1">
    <location>
        <begin position="55"/>
        <end position="70"/>
    </location>
</feature>
<evidence type="ECO:0000256" key="1">
    <source>
        <dbReference type="SAM" id="MobiDB-lite"/>
    </source>
</evidence>
<evidence type="ECO:0000313" key="2">
    <source>
        <dbReference type="EMBL" id="KAH9305925.1"/>
    </source>
</evidence>
<comment type="caution">
    <text evidence="2">The sequence shown here is derived from an EMBL/GenBank/DDBJ whole genome shotgun (WGS) entry which is preliminary data.</text>
</comment>
<gene>
    <name evidence="2" type="ORF">KI387_010329</name>
</gene>
<dbReference type="EMBL" id="JAHRHJ020000008">
    <property type="protein sequence ID" value="KAH9305925.1"/>
    <property type="molecule type" value="Genomic_DNA"/>
</dbReference>
<evidence type="ECO:0000313" key="3">
    <source>
        <dbReference type="Proteomes" id="UP000824469"/>
    </source>
</evidence>
<feature type="non-terminal residue" evidence="2">
    <location>
        <position position="116"/>
    </location>
</feature>
<name>A0AA38FLA0_TAXCH</name>
<sequence>DPVLDEVVEEPNPTSKKAMDTPLVSSVTNAQNLTATSTPIQDPTKSLNPPPHCQHLTSASTPTQPSSKSSLVPDLATASALNRFPIQFSKHYGPPIVVAVTSNLGPSIVQSAMASP</sequence>
<proteinExistence type="predicted"/>